<gene>
    <name evidence="1" type="ORF">DB30_02744</name>
</gene>
<evidence type="ECO:0008006" key="3">
    <source>
        <dbReference type="Google" id="ProtNLM"/>
    </source>
</evidence>
<evidence type="ECO:0000313" key="2">
    <source>
        <dbReference type="Proteomes" id="UP000031599"/>
    </source>
</evidence>
<protein>
    <recommendedName>
        <fullName evidence="3">Linalool dehydratase/isomerase domain-containing protein</fullName>
    </recommendedName>
</protein>
<organism evidence="1 2">
    <name type="scientific">Enhygromyxa salina</name>
    <dbReference type="NCBI Taxonomy" id="215803"/>
    <lineage>
        <taxon>Bacteria</taxon>
        <taxon>Pseudomonadati</taxon>
        <taxon>Myxococcota</taxon>
        <taxon>Polyangia</taxon>
        <taxon>Nannocystales</taxon>
        <taxon>Nannocystaceae</taxon>
        <taxon>Enhygromyxa</taxon>
    </lineage>
</organism>
<dbReference type="Proteomes" id="UP000031599">
    <property type="component" value="Unassembled WGS sequence"/>
</dbReference>
<proteinExistence type="predicted"/>
<name>A0A0C2A7G0_9BACT</name>
<evidence type="ECO:0000313" key="1">
    <source>
        <dbReference type="EMBL" id="KIG19463.1"/>
    </source>
</evidence>
<dbReference type="EMBL" id="JMCC02000002">
    <property type="protein sequence ID" value="KIG19463.1"/>
    <property type="molecule type" value="Genomic_DNA"/>
</dbReference>
<comment type="caution">
    <text evidence="1">The sequence shown here is derived from an EMBL/GenBank/DDBJ whole genome shotgun (WGS) entry which is preliminary data.</text>
</comment>
<dbReference type="AlphaFoldDB" id="A0A0C2A7G0"/>
<reference evidence="1 2" key="1">
    <citation type="submission" date="2014-12" db="EMBL/GenBank/DDBJ databases">
        <title>Genome assembly of Enhygromyxa salina DSM 15201.</title>
        <authorList>
            <person name="Sharma G."/>
            <person name="Subramanian S."/>
        </authorList>
    </citation>
    <scope>NUCLEOTIDE SEQUENCE [LARGE SCALE GENOMIC DNA]</scope>
    <source>
        <strain evidence="1 2">DSM 15201</strain>
    </source>
</reference>
<accession>A0A0C2A7G0</accession>
<sequence length="352" mass="38738">MIERHLRLWERGDQDAIVRMRSSNPEWDFMGRTFLVLALANLAIRQPASARRGLDVMNAVISATVAAQARHSMYFFLLPYAHPRPGGATWRQEPPRSLFIDGEIAMMLAAFLLVAPRSDPRVPAHRRALIDRLELIHDQMRAGPVLSGESYPNECWTFCNTTALVASRMASALGLKVDAKLPHAWLRTATLELTDPRTNMLVSSYSWDGGHLDGPEGSSIWMSAYNLALVDPDYARGQYELAKRALGRQVLGFGFAREWPVPAPGSIDVDSGHVIPLLEASPGSSGLAILAARGFRDQAFWDQLLASLELAGFPEQHDGTRRYRVSNQIGDAVLAYALCAGPLWARVAGTAP</sequence>